<evidence type="ECO:0000313" key="1">
    <source>
        <dbReference type="EMBL" id="KIO25204.1"/>
    </source>
</evidence>
<protein>
    <submittedName>
        <fullName evidence="1">Uncharacterized protein</fullName>
    </submittedName>
</protein>
<reference evidence="1 2" key="1">
    <citation type="submission" date="2014-04" db="EMBL/GenBank/DDBJ databases">
        <authorList>
            <consortium name="DOE Joint Genome Institute"/>
            <person name="Kuo A."/>
            <person name="Girlanda M."/>
            <person name="Perotto S."/>
            <person name="Kohler A."/>
            <person name="Nagy L.G."/>
            <person name="Floudas D."/>
            <person name="Copeland A."/>
            <person name="Barry K.W."/>
            <person name="Cichocki N."/>
            <person name="Veneault-Fourrey C."/>
            <person name="LaButti K."/>
            <person name="Lindquist E.A."/>
            <person name="Lipzen A."/>
            <person name="Lundell T."/>
            <person name="Morin E."/>
            <person name="Murat C."/>
            <person name="Sun H."/>
            <person name="Tunlid A."/>
            <person name="Henrissat B."/>
            <person name="Grigoriev I.V."/>
            <person name="Hibbett D.S."/>
            <person name="Martin F."/>
            <person name="Nordberg H.P."/>
            <person name="Cantor M.N."/>
            <person name="Hua S.X."/>
        </authorList>
    </citation>
    <scope>NUCLEOTIDE SEQUENCE [LARGE SCALE GENOMIC DNA]</scope>
    <source>
        <strain evidence="1 2">MUT 4182</strain>
    </source>
</reference>
<reference evidence="2" key="2">
    <citation type="submission" date="2015-01" db="EMBL/GenBank/DDBJ databases">
        <title>Evolutionary Origins and Diversification of the Mycorrhizal Mutualists.</title>
        <authorList>
            <consortium name="DOE Joint Genome Institute"/>
            <consortium name="Mycorrhizal Genomics Consortium"/>
            <person name="Kohler A."/>
            <person name="Kuo A."/>
            <person name="Nagy L.G."/>
            <person name="Floudas D."/>
            <person name="Copeland A."/>
            <person name="Barry K.W."/>
            <person name="Cichocki N."/>
            <person name="Veneault-Fourrey C."/>
            <person name="LaButti K."/>
            <person name="Lindquist E.A."/>
            <person name="Lipzen A."/>
            <person name="Lundell T."/>
            <person name="Morin E."/>
            <person name="Murat C."/>
            <person name="Riley R."/>
            <person name="Ohm R."/>
            <person name="Sun H."/>
            <person name="Tunlid A."/>
            <person name="Henrissat B."/>
            <person name="Grigoriev I.V."/>
            <person name="Hibbett D.S."/>
            <person name="Martin F."/>
        </authorList>
    </citation>
    <scope>NUCLEOTIDE SEQUENCE [LARGE SCALE GENOMIC DNA]</scope>
    <source>
        <strain evidence="2">MUT 4182</strain>
    </source>
</reference>
<proteinExistence type="predicted"/>
<accession>A0A0C3QHH3</accession>
<sequence>MIDSLEVRLLRAAQLLVVEQGALCPERCASWWETRAGLVAIMYGLYESPFTEKVRESVIDIICRLYENLSALPSKGEHDAAPSVRQAERSFNPATVFKELSETFSALNLESYPQLMESQKIEENESVIATPPSAESYGSAPVETRPVSLAPQPPADKFVERPSSFKAGSSTGNHATLGGNIDDKYKPHYYLTLQNRLQQEKLLYANIVEATPNEYWVATIIGTVKPNYAAIQEQVIS</sequence>
<keyword evidence="2" id="KW-1185">Reference proteome</keyword>
<dbReference type="AlphaFoldDB" id="A0A0C3QHH3"/>
<evidence type="ECO:0000313" key="2">
    <source>
        <dbReference type="Proteomes" id="UP000054248"/>
    </source>
</evidence>
<dbReference type="HOGENOM" id="CLU_1171352_0_0_1"/>
<name>A0A0C3QHH3_9AGAM</name>
<organism evidence="1 2">
    <name type="scientific">Tulasnella calospora MUT 4182</name>
    <dbReference type="NCBI Taxonomy" id="1051891"/>
    <lineage>
        <taxon>Eukaryota</taxon>
        <taxon>Fungi</taxon>
        <taxon>Dikarya</taxon>
        <taxon>Basidiomycota</taxon>
        <taxon>Agaricomycotina</taxon>
        <taxon>Agaricomycetes</taxon>
        <taxon>Cantharellales</taxon>
        <taxon>Tulasnellaceae</taxon>
        <taxon>Tulasnella</taxon>
    </lineage>
</organism>
<dbReference type="Proteomes" id="UP000054248">
    <property type="component" value="Unassembled WGS sequence"/>
</dbReference>
<dbReference type="EMBL" id="KN823046">
    <property type="protein sequence ID" value="KIO25204.1"/>
    <property type="molecule type" value="Genomic_DNA"/>
</dbReference>
<gene>
    <name evidence="1" type="ORF">M407DRAFT_8517</name>
</gene>